<evidence type="ECO:0000313" key="1">
    <source>
        <dbReference type="EMBL" id="ERK47599.1"/>
    </source>
</evidence>
<name>U2PV11_EUBRA</name>
<reference evidence="1 2" key="1">
    <citation type="submission" date="2013-06" db="EMBL/GenBank/DDBJ databases">
        <authorList>
            <person name="Weinstock G."/>
            <person name="Sodergren E."/>
            <person name="Lobos E.A."/>
            <person name="Fulton L."/>
            <person name="Fulton R."/>
            <person name="Courtney L."/>
            <person name="Fronick C."/>
            <person name="O'Laughlin M."/>
            <person name="Godfrey J."/>
            <person name="Wilson R.M."/>
            <person name="Miner T."/>
            <person name="Farmer C."/>
            <person name="Delehaunty K."/>
            <person name="Cordes M."/>
            <person name="Minx P."/>
            <person name="Tomlinson C."/>
            <person name="Chen J."/>
            <person name="Wollam A."/>
            <person name="Pepin K.H."/>
            <person name="Bhonagiri V."/>
            <person name="Zhang X."/>
            <person name="Warren W."/>
            <person name="Mitreva M."/>
            <person name="Mardis E.R."/>
            <person name="Wilson R.K."/>
        </authorList>
    </citation>
    <scope>NUCLEOTIDE SEQUENCE [LARGE SCALE GENOMIC DNA]</scope>
    <source>
        <strain evidence="1 2">ATCC 29099</strain>
    </source>
</reference>
<accession>U2PV11</accession>
<dbReference type="HOGENOM" id="CLU_3152977_0_0_9"/>
<dbReference type="PATRIC" id="fig|1256908.3.peg.1159"/>
<organism evidence="1 2">
    <name type="scientific">Eubacterium ramulus ATCC 29099</name>
    <dbReference type="NCBI Taxonomy" id="1256908"/>
    <lineage>
        <taxon>Bacteria</taxon>
        <taxon>Bacillati</taxon>
        <taxon>Bacillota</taxon>
        <taxon>Clostridia</taxon>
        <taxon>Eubacteriales</taxon>
        <taxon>Eubacteriaceae</taxon>
        <taxon>Eubacterium</taxon>
    </lineage>
</organism>
<keyword evidence="2" id="KW-1185">Reference proteome</keyword>
<gene>
    <name evidence="1" type="ORF">HMPREF0373_01257</name>
</gene>
<sequence>MLWITYTYISKRNSGKNLPIYVQVYYSFVDGIHIGEFVDSLEKYFANL</sequence>
<protein>
    <submittedName>
        <fullName evidence="1">Uncharacterized protein</fullName>
    </submittedName>
</protein>
<dbReference type="Proteomes" id="UP000016608">
    <property type="component" value="Unassembled WGS sequence"/>
</dbReference>
<dbReference type="AlphaFoldDB" id="U2PV11"/>
<comment type="caution">
    <text evidence="1">The sequence shown here is derived from an EMBL/GenBank/DDBJ whole genome shotgun (WGS) entry which is preliminary data.</text>
</comment>
<proteinExistence type="predicted"/>
<dbReference type="EMBL" id="AWVJ01000084">
    <property type="protein sequence ID" value="ERK47599.1"/>
    <property type="molecule type" value="Genomic_DNA"/>
</dbReference>
<evidence type="ECO:0000313" key="2">
    <source>
        <dbReference type="Proteomes" id="UP000016608"/>
    </source>
</evidence>